<dbReference type="SUPFAM" id="SSF50729">
    <property type="entry name" value="PH domain-like"/>
    <property type="match status" value="1"/>
</dbReference>
<evidence type="ECO:0000313" key="4">
    <source>
        <dbReference type="Proteomes" id="UP001174909"/>
    </source>
</evidence>
<dbReference type="PROSITE" id="PS50010">
    <property type="entry name" value="DH_2"/>
    <property type="match status" value="1"/>
</dbReference>
<comment type="caution">
    <text evidence="3">The sequence shown here is derived from an EMBL/GenBank/DDBJ whole genome shotgun (WGS) entry which is preliminary data.</text>
</comment>
<reference evidence="3" key="1">
    <citation type="submission" date="2023-03" db="EMBL/GenBank/DDBJ databases">
        <authorList>
            <person name="Steffen K."/>
            <person name="Cardenas P."/>
        </authorList>
    </citation>
    <scope>NUCLEOTIDE SEQUENCE</scope>
</reference>
<feature type="region of interest" description="Disordered" evidence="1">
    <location>
        <begin position="367"/>
        <end position="460"/>
    </location>
</feature>
<organism evidence="3 4">
    <name type="scientific">Geodia barretti</name>
    <name type="common">Barrett's horny sponge</name>
    <dbReference type="NCBI Taxonomy" id="519541"/>
    <lineage>
        <taxon>Eukaryota</taxon>
        <taxon>Metazoa</taxon>
        <taxon>Porifera</taxon>
        <taxon>Demospongiae</taxon>
        <taxon>Heteroscleromorpha</taxon>
        <taxon>Tetractinellida</taxon>
        <taxon>Astrophorina</taxon>
        <taxon>Geodiidae</taxon>
        <taxon>Geodia</taxon>
    </lineage>
</organism>
<dbReference type="SUPFAM" id="SSF48065">
    <property type="entry name" value="DBL homology domain (DH-domain)"/>
    <property type="match status" value="1"/>
</dbReference>
<dbReference type="Proteomes" id="UP001174909">
    <property type="component" value="Unassembled WGS sequence"/>
</dbReference>
<dbReference type="InterPro" id="IPR035899">
    <property type="entry name" value="DBL_dom_sf"/>
</dbReference>
<proteinExistence type="predicted"/>
<dbReference type="PANTHER" id="PTHR45924:SF2">
    <property type="entry name" value="FI17866P1"/>
    <property type="match status" value="1"/>
</dbReference>
<dbReference type="AlphaFoldDB" id="A0AA35W0G1"/>
<feature type="compositionally biased region" description="Acidic residues" evidence="1">
    <location>
        <begin position="422"/>
        <end position="452"/>
    </location>
</feature>
<dbReference type="InterPro" id="IPR000219">
    <property type="entry name" value="DH_dom"/>
</dbReference>
<feature type="domain" description="DH" evidence="2">
    <location>
        <begin position="50"/>
        <end position="227"/>
    </location>
</feature>
<dbReference type="Pfam" id="PF00621">
    <property type="entry name" value="RhoGEF"/>
    <property type="match status" value="1"/>
</dbReference>
<feature type="compositionally biased region" description="Low complexity" evidence="1">
    <location>
        <begin position="491"/>
        <end position="506"/>
    </location>
</feature>
<dbReference type="Gene3D" id="2.30.29.30">
    <property type="entry name" value="Pleckstrin-homology domain (PH domain)/Phosphotyrosine-binding domain (PTB)"/>
    <property type="match status" value="1"/>
</dbReference>
<dbReference type="InterPro" id="IPR055251">
    <property type="entry name" value="SOS1_NGEF_PH"/>
</dbReference>
<name>A0AA35W0G1_GEOBA</name>
<dbReference type="SMART" id="SM00325">
    <property type="entry name" value="RhoGEF"/>
    <property type="match status" value="1"/>
</dbReference>
<evidence type="ECO:0000313" key="3">
    <source>
        <dbReference type="EMBL" id="CAI8001923.1"/>
    </source>
</evidence>
<dbReference type="EMBL" id="CASHTH010000455">
    <property type="protein sequence ID" value="CAI8001923.1"/>
    <property type="molecule type" value="Genomic_DNA"/>
</dbReference>
<evidence type="ECO:0000259" key="2">
    <source>
        <dbReference type="PROSITE" id="PS50010"/>
    </source>
</evidence>
<keyword evidence="4" id="KW-1185">Reference proteome</keyword>
<feature type="compositionally biased region" description="Polar residues" evidence="1">
    <location>
        <begin position="383"/>
        <end position="396"/>
    </location>
</feature>
<feature type="compositionally biased region" description="Basic residues" evidence="1">
    <location>
        <begin position="367"/>
        <end position="379"/>
    </location>
</feature>
<protein>
    <submittedName>
        <fullName evidence="3">Pleckstrin homology domain-containing family G member 1</fullName>
    </submittedName>
</protein>
<dbReference type="Pfam" id="PF22697">
    <property type="entry name" value="SOS1_NGEF_PH"/>
    <property type="match status" value="1"/>
</dbReference>
<dbReference type="GO" id="GO:0031267">
    <property type="term" value="F:small GTPase binding"/>
    <property type="evidence" value="ECO:0007669"/>
    <property type="project" value="TreeGrafter"/>
</dbReference>
<dbReference type="GO" id="GO:0005085">
    <property type="term" value="F:guanyl-nucleotide exchange factor activity"/>
    <property type="evidence" value="ECO:0007669"/>
    <property type="project" value="InterPro"/>
</dbReference>
<sequence>METSEPSRPLSQSSLESVDMSISFSPTVNAGRRKKEELAEAWPVSCVYPVNEILTTEEKYVQSLEQLLTGYRDPLSKWLQNTEEGETFIRKVFLNLDQLLNIHRRLLQSLQNKATDPMEFGQVFVRAEEDFSSYTEYCTKFKTATELLNHTIVANAELRNYIEVCQQKLHHDMPLGAYLIKPVQRILKYHLLLQTVLKHYNTEHYAYPSLKAALVAMKRTAEHINNVTKQQENTLRTKEIQQGLCGGPRGTTYGELIQECKCKVHVGKMGAERDRELVIFDKLLLLLKKKDSNRYNYKGHIEVAVLKFDEVKAEPTGFKVYTDGGVLRPSQSYRIRVRSERVKQEVVEKIRQVIQCHVEYLRKKHLEMKQRMRRQRHSYKPSDYTTNTGPPQSVPSHGSRKRKAISEIFPTREDDSTAGWGDGDEVDGWRDGEEDEEGEREEWIEDKEEEPEEQRVPDDSGAVLPVIEESSIFSQSTLKTTIYGDKRSPKSKMSSSVSMESLVSPSDVELWEEEEGGGGLGHMGRRYMEECDGGEMGKEGSGEGGEMGDSHKKSQRQASNLRRKPAIRVKTVSVSPNSSPAVAKGHLARSLIREKAQLARAAAYVWRQRRLILLGN</sequence>
<gene>
    <name evidence="3" type="ORF">GBAR_LOCUS3283</name>
</gene>
<accession>A0AA35W0G1</accession>
<feature type="region of interest" description="Disordered" evidence="1">
    <location>
        <begin position="486"/>
        <end position="566"/>
    </location>
</feature>
<dbReference type="InterPro" id="IPR011993">
    <property type="entry name" value="PH-like_dom_sf"/>
</dbReference>
<dbReference type="Gene3D" id="1.20.900.10">
    <property type="entry name" value="Dbl homology (DH) domain"/>
    <property type="match status" value="1"/>
</dbReference>
<evidence type="ECO:0000256" key="1">
    <source>
        <dbReference type="SAM" id="MobiDB-lite"/>
    </source>
</evidence>
<dbReference type="PANTHER" id="PTHR45924">
    <property type="entry name" value="FI17866P1"/>
    <property type="match status" value="1"/>
</dbReference>
<dbReference type="CDD" id="cd00160">
    <property type="entry name" value="RhoGEF"/>
    <property type="match status" value="1"/>
</dbReference>